<accession>A0A974NRL8</accession>
<keyword evidence="6" id="KW-1185">Reference proteome</keyword>
<dbReference type="NCBIfam" id="NF038402">
    <property type="entry name" value="TroA_like"/>
    <property type="match status" value="1"/>
</dbReference>
<evidence type="ECO:0000259" key="4">
    <source>
        <dbReference type="PROSITE" id="PS50983"/>
    </source>
</evidence>
<dbReference type="KEGG" id="ppsr:I6J18_06145"/>
<dbReference type="SUPFAM" id="SSF53807">
    <property type="entry name" value="Helical backbone' metal receptor"/>
    <property type="match status" value="1"/>
</dbReference>
<feature type="signal peptide" evidence="3">
    <location>
        <begin position="1"/>
        <end position="19"/>
    </location>
</feature>
<dbReference type="InterPro" id="IPR050902">
    <property type="entry name" value="ABC_Transporter_SBP"/>
</dbReference>
<evidence type="ECO:0000256" key="3">
    <source>
        <dbReference type="SAM" id="SignalP"/>
    </source>
</evidence>
<dbReference type="InterPro" id="IPR002491">
    <property type="entry name" value="ABC_transptr_periplasmic_BD"/>
</dbReference>
<feature type="domain" description="Fe/B12 periplasmic-binding" evidence="4">
    <location>
        <begin position="66"/>
        <end position="318"/>
    </location>
</feature>
<evidence type="ECO:0000313" key="5">
    <source>
        <dbReference type="EMBL" id="QQT02557.1"/>
    </source>
</evidence>
<dbReference type="PROSITE" id="PS50983">
    <property type="entry name" value="FE_B12_PBP"/>
    <property type="match status" value="1"/>
</dbReference>
<dbReference type="GO" id="GO:0071281">
    <property type="term" value="P:cellular response to iron ion"/>
    <property type="evidence" value="ECO:0007669"/>
    <property type="project" value="TreeGrafter"/>
</dbReference>
<dbReference type="Pfam" id="PF01497">
    <property type="entry name" value="Peripla_BP_2"/>
    <property type="match status" value="1"/>
</dbReference>
<feature type="chain" id="PRO_5039042706" evidence="3">
    <location>
        <begin position="20"/>
        <end position="318"/>
    </location>
</feature>
<keyword evidence="2 3" id="KW-0732">Signal</keyword>
<reference evidence="5 6" key="1">
    <citation type="submission" date="2021-01" db="EMBL/GenBank/DDBJ databases">
        <title>FDA dAtabase for Regulatory Grade micrObial Sequences (FDA-ARGOS): Supporting development and validation of Infectious Disease Dx tests.</title>
        <authorList>
            <person name="Nelson B."/>
            <person name="Plummer A."/>
            <person name="Tallon L."/>
            <person name="Sadzewicz L."/>
            <person name="Zhao X."/>
            <person name="Boylan J."/>
            <person name="Ott S."/>
            <person name="Bowen H."/>
            <person name="Vavikolanu K."/>
            <person name="Mehta A."/>
            <person name="Aluvathingal J."/>
            <person name="Nadendla S."/>
            <person name="Myers T."/>
            <person name="Yan Y."/>
            <person name="Sichtig H."/>
        </authorList>
    </citation>
    <scope>NUCLEOTIDE SEQUENCE [LARGE SCALE GENOMIC DNA]</scope>
    <source>
        <strain evidence="5 6">FDAARGOS_1161</strain>
    </source>
</reference>
<dbReference type="PROSITE" id="PS51257">
    <property type="entry name" value="PROKAR_LIPOPROTEIN"/>
    <property type="match status" value="1"/>
</dbReference>
<dbReference type="CDD" id="cd01143">
    <property type="entry name" value="YvrC"/>
    <property type="match status" value="1"/>
</dbReference>
<dbReference type="AlphaFoldDB" id="A0A974NRL8"/>
<gene>
    <name evidence="5" type="ORF">I6J18_06145</name>
</gene>
<dbReference type="EMBL" id="CP068053">
    <property type="protein sequence ID" value="QQT02557.1"/>
    <property type="molecule type" value="Genomic_DNA"/>
</dbReference>
<dbReference type="Proteomes" id="UP000595254">
    <property type="component" value="Chromosome"/>
</dbReference>
<dbReference type="PANTHER" id="PTHR30535:SF34">
    <property type="entry name" value="MOLYBDATE-BINDING PROTEIN MOLA"/>
    <property type="match status" value="1"/>
</dbReference>
<organism evidence="5 6">
    <name type="scientific">Peribacillus psychrosaccharolyticus</name>
    <name type="common">Bacillus psychrosaccharolyticus</name>
    <dbReference type="NCBI Taxonomy" id="1407"/>
    <lineage>
        <taxon>Bacteria</taxon>
        <taxon>Bacillati</taxon>
        <taxon>Bacillota</taxon>
        <taxon>Bacilli</taxon>
        <taxon>Bacillales</taxon>
        <taxon>Bacillaceae</taxon>
        <taxon>Peribacillus</taxon>
    </lineage>
</organism>
<protein>
    <submittedName>
        <fullName evidence="5">ABC transporter substrate-binding protein</fullName>
    </submittedName>
</protein>
<name>A0A974NRL8_PERPY</name>
<evidence type="ECO:0000256" key="2">
    <source>
        <dbReference type="ARBA" id="ARBA00022729"/>
    </source>
</evidence>
<evidence type="ECO:0000256" key="1">
    <source>
        <dbReference type="ARBA" id="ARBA00008814"/>
    </source>
</evidence>
<dbReference type="InterPro" id="IPR054828">
    <property type="entry name" value="Vit_B12_bind_prot"/>
</dbReference>
<dbReference type="Gene3D" id="3.40.50.1980">
    <property type="entry name" value="Nitrogenase molybdenum iron protein domain"/>
    <property type="match status" value="2"/>
</dbReference>
<comment type="similarity">
    <text evidence="1">Belongs to the bacterial solute-binding protein 8 family.</text>
</comment>
<evidence type="ECO:0000313" key="6">
    <source>
        <dbReference type="Proteomes" id="UP000595254"/>
    </source>
</evidence>
<dbReference type="PANTHER" id="PTHR30535">
    <property type="entry name" value="VITAMIN B12-BINDING PROTEIN"/>
    <property type="match status" value="1"/>
</dbReference>
<proteinExistence type="inferred from homology"/>
<sequence>MKNMKWLVVLLLSVFIVLAGCGNEETEKKSDKGAVTNTESAVSQKLPYTVTDDIGKEVTFEKVPEKVVSLQPSNTEILFALDAGDKVIGATEFDDYPAQAAKIERVSDSMTINAEKIIALKPDVVIAYTIGDMDTLKPLEDAGIKVFVIQSAKSFEEVYSDINQIAQVMNVKEKGSELIKTIKKKITDVSEKVANVNKTAIYFEISPSPELYTAGNGTFQNEILEKAGIANIFADQEGWPSVSEEEVIKRNPAVITTTVSYTEDPVGEIKSRKGWESVKAVTDGQVYQFDESMMSRPGPRIGDAVELAAKTIYPEVFK</sequence>